<name>A0AAE9MK91_9FLAO</name>
<evidence type="ECO:0000313" key="3">
    <source>
        <dbReference type="Proteomes" id="UP000269693"/>
    </source>
</evidence>
<dbReference type="Proteomes" id="UP000269693">
    <property type="component" value="Chromosome"/>
</dbReference>
<accession>A0AAE9MK91</accession>
<dbReference type="AlphaFoldDB" id="A0AAE9MK91"/>
<organism evidence="2 4">
    <name type="scientific">Tenacibaculum mesophilum</name>
    <dbReference type="NCBI Taxonomy" id="104268"/>
    <lineage>
        <taxon>Bacteria</taxon>
        <taxon>Pseudomonadati</taxon>
        <taxon>Bacteroidota</taxon>
        <taxon>Flavobacteriia</taxon>
        <taxon>Flavobacteriales</taxon>
        <taxon>Flavobacteriaceae</taxon>
        <taxon>Tenacibaculum</taxon>
    </lineage>
</organism>
<evidence type="ECO:0000313" key="4">
    <source>
        <dbReference type="Proteomes" id="UP001056837"/>
    </source>
</evidence>
<dbReference type="Proteomes" id="UP001056837">
    <property type="component" value="Chromosome"/>
</dbReference>
<evidence type="ECO:0000313" key="1">
    <source>
        <dbReference type="EMBL" id="AZJ31703.1"/>
    </source>
</evidence>
<gene>
    <name evidence="1" type="ORF">D6200_03645</name>
    <name evidence="2" type="ORF">HER15_02365</name>
</gene>
<reference evidence="1 3" key="1">
    <citation type="submission" date="2018-09" db="EMBL/GenBank/DDBJ databases">
        <title>Insights into the microbiota of Asian seabass (Lates calcarifer) with tenacibaculosis symptoms and description of sp. nov. Tenacibaculum singaporense.</title>
        <authorList>
            <person name="Miyake S."/>
            <person name="Soh M."/>
            <person name="Azman M.N."/>
            <person name="Ngoh S.Y."/>
            <person name="Orban L."/>
            <person name="Seedorf H."/>
        </authorList>
    </citation>
    <scope>NUCLEOTIDE SEQUENCE [LARGE SCALE GENOMIC DNA]</scope>
    <source>
        <strain evidence="1 3">DSM 13764</strain>
    </source>
</reference>
<sequence>MKNVNHLLIDKSLKKQLNKKIKEFRKYRFSEGELKSDKKKGSDFFGFLFKEYDSMNDLVKDMF</sequence>
<evidence type="ECO:0000313" key="2">
    <source>
        <dbReference type="EMBL" id="UTD14381.1"/>
    </source>
</evidence>
<reference evidence="2" key="2">
    <citation type="submission" date="2020-04" db="EMBL/GenBank/DDBJ databases">
        <title>Tenacibaculum mesophilum bac2.</title>
        <authorList>
            <person name="Li M."/>
        </authorList>
    </citation>
    <scope>NUCLEOTIDE SEQUENCE</scope>
    <source>
        <strain evidence="2">Bac2</strain>
    </source>
</reference>
<keyword evidence="3" id="KW-1185">Reference proteome</keyword>
<dbReference type="EMBL" id="CP050861">
    <property type="protein sequence ID" value="UTD14381.1"/>
    <property type="molecule type" value="Genomic_DNA"/>
</dbReference>
<dbReference type="RefSeq" id="WP_047788838.1">
    <property type="nucleotide sequence ID" value="NZ_CANLMG010000001.1"/>
</dbReference>
<proteinExistence type="predicted"/>
<protein>
    <submittedName>
        <fullName evidence="2">Uncharacterized protein</fullName>
    </submittedName>
</protein>
<dbReference type="EMBL" id="CP032544">
    <property type="protein sequence ID" value="AZJ31703.1"/>
    <property type="molecule type" value="Genomic_DNA"/>
</dbReference>